<feature type="domain" description="Zinc finger FPG/IleRS-type" evidence="14">
    <location>
        <begin position="934"/>
        <end position="960"/>
    </location>
</feature>
<evidence type="ECO:0000256" key="5">
    <source>
        <dbReference type="ARBA" id="ARBA00022741"/>
    </source>
</evidence>
<evidence type="ECO:0000256" key="6">
    <source>
        <dbReference type="ARBA" id="ARBA00022833"/>
    </source>
</evidence>
<evidence type="ECO:0000256" key="8">
    <source>
        <dbReference type="ARBA" id="ARBA00022917"/>
    </source>
</evidence>
<dbReference type="InterPro" id="IPR013155">
    <property type="entry name" value="M/V/L/I-tRNA-synth_anticd-bd"/>
</dbReference>
<dbReference type="InterPro" id="IPR014729">
    <property type="entry name" value="Rossmann-like_a/b/a_fold"/>
</dbReference>
<gene>
    <name evidence="12 16" type="primary">ileS</name>
    <name evidence="16" type="ORF">ACFOMG_14050</name>
</gene>
<dbReference type="InterPro" id="IPR009080">
    <property type="entry name" value="tRNAsynth_Ia_anticodon-bd"/>
</dbReference>
<dbReference type="EMBL" id="JBHRYB010000014">
    <property type="protein sequence ID" value="MFC3681222.1"/>
    <property type="molecule type" value="Genomic_DNA"/>
</dbReference>
<keyword evidence="4 12" id="KW-0479">Metal-binding</keyword>
<dbReference type="HAMAP" id="MF_02002">
    <property type="entry name" value="Ile_tRNA_synth_type1"/>
    <property type="match status" value="1"/>
</dbReference>
<dbReference type="InterPro" id="IPR023585">
    <property type="entry name" value="Ile-tRNA-ligase_type1"/>
</dbReference>
<dbReference type="PANTHER" id="PTHR42765">
    <property type="entry name" value="SOLEUCYL-TRNA SYNTHETASE"/>
    <property type="match status" value="1"/>
</dbReference>
<evidence type="ECO:0000313" key="17">
    <source>
        <dbReference type="Proteomes" id="UP001595722"/>
    </source>
</evidence>
<keyword evidence="9 12" id="KW-0030">Aminoacyl-tRNA synthetase</keyword>
<protein>
    <recommendedName>
        <fullName evidence="12">Isoleucine--tRNA ligase</fullName>
        <ecNumber evidence="12">6.1.1.5</ecNumber>
    </recommendedName>
    <alternativeName>
        <fullName evidence="12">Isoleucyl-tRNA synthetase</fullName>
        <shortName evidence="12">IleRS</shortName>
    </alternativeName>
</protein>
<feature type="domain" description="Aminoacyl-tRNA synthetase class Ia" evidence="13">
    <location>
        <begin position="33"/>
        <end position="675"/>
    </location>
</feature>
<reference evidence="17" key="1">
    <citation type="journal article" date="2019" name="Int. J. Syst. Evol. Microbiol.">
        <title>The Global Catalogue of Microorganisms (GCM) 10K type strain sequencing project: providing services to taxonomists for standard genome sequencing and annotation.</title>
        <authorList>
            <consortium name="The Broad Institute Genomics Platform"/>
            <consortium name="The Broad Institute Genome Sequencing Center for Infectious Disease"/>
            <person name="Wu L."/>
            <person name="Ma J."/>
        </authorList>
    </citation>
    <scope>NUCLEOTIDE SEQUENCE [LARGE SCALE GENOMIC DNA]</scope>
    <source>
        <strain evidence="17">KCTC 42424</strain>
    </source>
</reference>
<evidence type="ECO:0000259" key="14">
    <source>
        <dbReference type="Pfam" id="PF06827"/>
    </source>
</evidence>
<evidence type="ECO:0000256" key="7">
    <source>
        <dbReference type="ARBA" id="ARBA00022840"/>
    </source>
</evidence>
<dbReference type="PANTHER" id="PTHR42765:SF1">
    <property type="entry name" value="ISOLEUCINE--TRNA LIGASE, MITOCHONDRIAL"/>
    <property type="match status" value="1"/>
</dbReference>
<evidence type="ECO:0000256" key="2">
    <source>
        <dbReference type="ARBA" id="ARBA00022490"/>
    </source>
</evidence>
<keyword evidence="8 12" id="KW-0648">Protein biosynthesis</keyword>
<dbReference type="Gene3D" id="1.10.730.20">
    <property type="match status" value="1"/>
</dbReference>
<evidence type="ECO:0000256" key="9">
    <source>
        <dbReference type="ARBA" id="ARBA00023146"/>
    </source>
</evidence>
<dbReference type="InterPro" id="IPR050081">
    <property type="entry name" value="Ile-tRNA_ligase"/>
</dbReference>
<feature type="binding site" evidence="12">
    <location>
        <position position="938"/>
    </location>
    <ligand>
        <name>Zn(2+)</name>
        <dbReference type="ChEBI" id="CHEBI:29105"/>
    </ligand>
</feature>
<name>A0ABV7VX02_9GAMM</name>
<feature type="binding site" evidence="12">
    <location>
        <position position="640"/>
    </location>
    <ligand>
        <name>ATP</name>
        <dbReference type="ChEBI" id="CHEBI:30616"/>
    </ligand>
</feature>
<evidence type="ECO:0000256" key="11">
    <source>
        <dbReference type="ARBA" id="ARBA00048359"/>
    </source>
</evidence>
<dbReference type="Pfam" id="PF00133">
    <property type="entry name" value="tRNA-synt_1"/>
    <property type="match status" value="1"/>
</dbReference>
<dbReference type="SUPFAM" id="SSF52374">
    <property type="entry name" value="Nucleotidylyl transferase"/>
    <property type="match status" value="1"/>
</dbReference>
<feature type="short sequence motif" description="'KMSKS' region" evidence="12">
    <location>
        <begin position="637"/>
        <end position="641"/>
    </location>
</feature>
<dbReference type="Gene3D" id="3.90.740.10">
    <property type="entry name" value="Valyl/Leucyl/Isoleucyl-tRNA synthetase, editing domain"/>
    <property type="match status" value="1"/>
</dbReference>
<keyword evidence="3 12" id="KW-0436">Ligase</keyword>
<evidence type="ECO:0000256" key="4">
    <source>
        <dbReference type="ARBA" id="ARBA00022723"/>
    </source>
</evidence>
<evidence type="ECO:0000259" key="13">
    <source>
        <dbReference type="Pfam" id="PF00133"/>
    </source>
</evidence>
<dbReference type="CDD" id="cd07960">
    <property type="entry name" value="Anticodon_Ia_Ile_BEm"/>
    <property type="match status" value="1"/>
</dbReference>
<comment type="domain">
    <text evidence="12">IleRS has two distinct active sites: one for aminoacylation and one for editing. The misactivated valine is translocated from the active site to the editing site, which sterically excludes the correctly activated isoleucine. The single editing site contains two valyl binding pockets, one specific for each substrate (Val-AMP or Val-tRNA(Ile)).</text>
</comment>
<organism evidence="16 17">
    <name type="scientific">Bacterioplanoides pacificum</name>
    <dbReference type="NCBI Taxonomy" id="1171596"/>
    <lineage>
        <taxon>Bacteria</taxon>
        <taxon>Pseudomonadati</taxon>
        <taxon>Pseudomonadota</taxon>
        <taxon>Gammaproteobacteria</taxon>
        <taxon>Oceanospirillales</taxon>
        <taxon>Oceanospirillaceae</taxon>
        <taxon>Bacterioplanoides</taxon>
    </lineage>
</organism>
<dbReference type="InterPro" id="IPR001412">
    <property type="entry name" value="aa-tRNA-synth_I_CS"/>
</dbReference>
<keyword evidence="17" id="KW-1185">Reference proteome</keyword>
<dbReference type="Proteomes" id="UP001595722">
    <property type="component" value="Unassembled WGS sequence"/>
</dbReference>
<dbReference type="GO" id="GO:0004822">
    <property type="term" value="F:isoleucine-tRNA ligase activity"/>
    <property type="evidence" value="ECO:0007669"/>
    <property type="project" value="UniProtKB-EC"/>
</dbReference>
<dbReference type="NCBIfam" id="TIGR00392">
    <property type="entry name" value="ileS"/>
    <property type="match status" value="1"/>
</dbReference>
<dbReference type="InterPro" id="IPR010663">
    <property type="entry name" value="Znf_FPG/IleRS"/>
</dbReference>
<dbReference type="InterPro" id="IPR033708">
    <property type="entry name" value="Anticodon_Ile_BEm"/>
</dbReference>
<comment type="subunit">
    <text evidence="12">Monomer.</text>
</comment>
<feature type="binding site" evidence="12">
    <location>
        <position position="596"/>
    </location>
    <ligand>
        <name>L-isoleucyl-5'-AMP</name>
        <dbReference type="ChEBI" id="CHEBI:178002"/>
    </ligand>
</feature>
<dbReference type="Pfam" id="PF08264">
    <property type="entry name" value="Anticodon_1"/>
    <property type="match status" value="1"/>
</dbReference>
<dbReference type="CDD" id="cd00818">
    <property type="entry name" value="IleRS_core"/>
    <property type="match status" value="1"/>
</dbReference>
<sequence length="972" mass="107633">MNDKVESQYKSTLNLPDTDFPMRGNLAKREPELLARWEQIGLYQKIREARAGRDPFILHDGPPYANGKIHIGHAVNKVLKDIIVKSQTLGGKDAPYIPGWDCHGLPIELKVEEKVGKVGAINAEGQVVSASEFRKHCREYAAEQVDGQRQDFKRLMVLGDWENPYLTMDFKFEANIIRTLGSIIDKGHLHKGFKPVNWCSDCGSALAEAEVEYQDKKSIAIDVKFTFPDSAAVLAAFAADAGHADKPVSIVIWTTTPWTLPANEAVSVHPTLDYSLVLLKEQNEILLLAADLVNDAMQRYGIETYEVLATAKGAAFGQLPEQQEAPFRVSHPFMPAGDAAATKQVPVITGDHVTADSGTGAVHTAPMHGVDDYNVSNTFGISSEQMLVDNQGNFIANPALQALELTGLSTRDKGNFRVLGILAEKGALLKKANITHSYPHCWRHKSPIIFRATPQWFISMKQAGLLEQAMHEVDNTIEWRPGWGKARIEGMMSDRPDWCISRQRTWGVPIALFVHKETSALHPDSAALIEKVALKVEEKGIDAWFELQAEELLGADAADYVKVNDTLDVWFDSGVTHTAVCKERAELQFPADLYLEGSDQHRGWFQSSLLTSVAAHGQAPYKTVLTHGFTVDANGRKMSKSLGNTVEPQEVMNKLGGDILRWWVADTDYSGEMTVSDEILKRNADAYRRVRNTCRFLLANINGFNAATDMVDGKDLLPLDAWIVSYTRELQQKVVGYYQDYDFKTLTKTLMNFCVTELGAFYLDVIKDRQYTCKADSLPRRSAQTALFHVLEAMARWIAPVLSFTAEEIWECLAAAGSEREESVMLSEWYTGFPETVSGEFDDAFWKDILAAKAAVNGVLEKARADKTIGASLSAEVELFASDNLKAQLDKLGNELRFVLITSGASVAGFDANAGEATELEGLRVAVVASDKAKCERCWHHSDDVGQNEQHPTLCGRCVENVEGSGEVRHYA</sequence>
<dbReference type="InterPro" id="IPR002300">
    <property type="entry name" value="aa-tRNA-synth_Ia"/>
</dbReference>
<dbReference type="SUPFAM" id="SSF47323">
    <property type="entry name" value="Anticodon-binding domain of a subclass of class I aminoacyl-tRNA synthetases"/>
    <property type="match status" value="1"/>
</dbReference>
<dbReference type="Gene3D" id="3.40.50.620">
    <property type="entry name" value="HUPs"/>
    <property type="match status" value="2"/>
</dbReference>
<dbReference type="PROSITE" id="PS00178">
    <property type="entry name" value="AA_TRNA_LIGASE_I"/>
    <property type="match status" value="1"/>
</dbReference>
<keyword evidence="6 12" id="KW-0862">Zinc</keyword>
<feature type="binding site" evidence="12">
    <location>
        <position position="955"/>
    </location>
    <ligand>
        <name>Zn(2+)</name>
        <dbReference type="ChEBI" id="CHEBI:29105"/>
    </ligand>
</feature>
<comment type="catalytic activity">
    <reaction evidence="11 12">
        <text>tRNA(Ile) + L-isoleucine + ATP = L-isoleucyl-tRNA(Ile) + AMP + diphosphate</text>
        <dbReference type="Rhea" id="RHEA:11060"/>
        <dbReference type="Rhea" id="RHEA-COMP:9666"/>
        <dbReference type="Rhea" id="RHEA-COMP:9695"/>
        <dbReference type="ChEBI" id="CHEBI:30616"/>
        <dbReference type="ChEBI" id="CHEBI:33019"/>
        <dbReference type="ChEBI" id="CHEBI:58045"/>
        <dbReference type="ChEBI" id="CHEBI:78442"/>
        <dbReference type="ChEBI" id="CHEBI:78528"/>
        <dbReference type="ChEBI" id="CHEBI:456215"/>
        <dbReference type="EC" id="6.1.1.5"/>
    </reaction>
</comment>
<evidence type="ECO:0000256" key="12">
    <source>
        <dbReference type="HAMAP-Rule" id="MF_02002"/>
    </source>
</evidence>
<keyword evidence="5 12" id="KW-0547">Nucleotide-binding</keyword>
<dbReference type="SUPFAM" id="SSF50677">
    <property type="entry name" value="ValRS/IleRS/LeuRS editing domain"/>
    <property type="match status" value="1"/>
</dbReference>
<evidence type="ECO:0000256" key="1">
    <source>
        <dbReference type="ARBA" id="ARBA00006887"/>
    </source>
</evidence>
<accession>A0ABV7VX02</accession>
<dbReference type="Gene3D" id="1.10.10.830">
    <property type="entry name" value="Ile-tRNA synthetase CP2 domain-like"/>
    <property type="match status" value="1"/>
</dbReference>
<keyword evidence="2 12" id="KW-0963">Cytoplasm</keyword>
<comment type="cofactor">
    <cofactor evidence="12">
        <name>Zn(2+)</name>
        <dbReference type="ChEBI" id="CHEBI:29105"/>
    </cofactor>
    <text evidence="12">Binds 1 zinc ion per subunit.</text>
</comment>
<dbReference type="InterPro" id="IPR009008">
    <property type="entry name" value="Val/Leu/Ile-tRNA-synth_edit"/>
</dbReference>
<comment type="subcellular location">
    <subcellularLocation>
        <location evidence="12">Cytoplasm</location>
    </subcellularLocation>
</comment>
<evidence type="ECO:0000313" key="16">
    <source>
        <dbReference type="EMBL" id="MFC3681222.1"/>
    </source>
</evidence>
<keyword evidence="7 12" id="KW-0067">ATP-binding</keyword>
<evidence type="ECO:0000256" key="3">
    <source>
        <dbReference type="ARBA" id="ARBA00022598"/>
    </source>
</evidence>
<dbReference type="PRINTS" id="PR00984">
    <property type="entry name" value="TRNASYNTHILE"/>
</dbReference>
<comment type="caution">
    <text evidence="16">The sequence shown here is derived from an EMBL/GenBank/DDBJ whole genome shotgun (WGS) entry which is preliminary data.</text>
</comment>
<comment type="similarity">
    <text evidence="1 12">Belongs to the class-I aminoacyl-tRNA synthetase family. IleS type 1 subfamily.</text>
</comment>
<dbReference type="EC" id="6.1.1.5" evidence="12"/>
<dbReference type="Pfam" id="PF06827">
    <property type="entry name" value="zf-FPG_IleRS"/>
    <property type="match status" value="1"/>
</dbReference>
<comment type="function">
    <text evidence="10 12">Catalyzes the attachment of isoleucine to tRNA(Ile). As IleRS can inadvertently accommodate and process structurally similar amino acids such as valine, to avoid such errors it has two additional distinct tRNA(Ile)-dependent editing activities. One activity is designated as 'pretransfer' editing and involves the hydrolysis of activated Val-AMP. The other activity is designated 'posttransfer' editing and involves deacylation of mischarged Val-tRNA(Ile).</text>
</comment>
<evidence type="ECO:0000259" key="15">
    <source>
        <dbReference type="Pfam" id="PF08264"/>
    </source>
</evidence>
<feature type="binding site" evidence="12">
    <location>
        <position position="935"/>
    </location>
    <ligand>
        <name>Zn(2+)</name>
        <dbReference type="ChEBI" id="CHEBI:29105"/>
    </ligand>
</feature>
<feature type="short sequence motif" description="'HIGH' region" evidence="12">
    <location>
        <begin position="63"/>
        <end position="73"/>
    </location>
</feature>
<dbReference type="InterPro" id="IPR002301">
    <property type="entry name" value="Ile-tRNA-ligase"/>
</dbReference>
<feature type="binding site" evidence="12">
    <location>
        <position position="958"/>
    </location>
    <ligand>
        <name>Zn(2+)</name>
        <dbReference type="ChEBI" id="CHEBI:29105"/>
    </ligand>
</feature>
<dbReference type="RefSeq" id="WP_376867509.1">
    <property type="nucleotide sequence ID" value="NZ_JBHRYB010000014.1"/>
</dbReference>
<feature type="domain" description="Methionyl/Valyl/Leucyl/Isoleucyl-tRNA synthetase anticodon-binding" evidence="15">
    <location>
        <begin position="720"/>
        <end position="878"/>
    </location>
</feature>
<proteinExistence type="inferred from homology"/>
<evidence type="ECO:0000256" key="10">
    <source>
        <dbReference type="ARBA" id="ARBA00025217"/>
    </source>
</evidence>